<keyword evidence="1" id="KW-1133">Transmembrane helix</keyword>
<dbReference type="OrthoDB" id="71164at2157"/>
<dbReference type="Proteomes" id="UP000007360">
    <property type="component" value="Unassembled WGS sequence"/>
</dbReference>
<proteinExistence type="predicted"/>
<comment type="caution">
    <text evidence="2">The sequence shown here is derived from an EMBL/GenBank/DDBJ whole genome shotgun (WGS) entry which is preliminary data.</text>
</comment>
<dbReference type="RefSeq" id="WP_004029320.1">
    <property type="nucleotide sequence ID" value="NZ_AMPO01000001.1"/>
</dbReference>
<feature type="transmembrane region" description="Helical" evidence="1">
    <location>
        <begin position="7"/>
        <end position="29"/>
    </location>
</feature>
<gene>
    <name evidence="2" type="ORF">A994_00695</name>
</gene>
<accession>K2REG3</accession>
<evidence type="ECO:0000313" key="2">
    <source>
        <dbReference type="EMBL" id="EKF86759.1"/>
    </source>
</evidence>
<keyword evidence="1" id="KW-0812">Transmembrane</keyword>
<reference evidence="2 3" key="1">
    <citation type="journal article" date="2012" name="J. Bacteriol.">
        <title>Draft genome sequence of Methanobacterium formicicum DSM 3637, an archaebacterium isolated from the methane producer amoeba Pelomyxa palustris.</title>
        <authorList>
            <person name="Gutierrez G."/>
        </authorList>
    </citation>
    <scope>NUCLEOTIDE SEQUENCE [LARGE SCALE GENOMIC DNA]</scope>
    <source>
        <strain evidence="3">DSM 3637 / PP1</strain>
    </source>
</reference>
<dbReference type="AlphaFoldDB" id="K2REG3"/>
<evidence type="ECO:0000313" key="3">
    <source>
        <dbReference type="Proteomes" id="UP000007360"/>
    </source>
</evidence>
<protein>
    <submittedName>
        <fullName evidence="2">Uncharacterized protein</fullName>
    </submittedName>
</protein>
<dbReference type="EMBL" id="AMPO01000001">
    <property type="protein sequence ID" value="EKF86759.1"/>
    <property type="molecule type" value="Genomic_DNA"/>
</dbReference>
<organism evidence="2 3">
    <name type="scientific">Methanobacterium formicicum (strain DSM 3637 / PP1)</name>
    <dbReference type="NCBI Taxonomy" id="1204725"/>
    <lineage>
        <taxon>Archaea</taxon>
        <taxon>Methanobacteriati</taxon>
        <taxon>Methanobacteriota</taxon>
        <taxon>Methanomada group</taxon>
        <taxon>Methanobacteria</taxon>
        <taxon>Methanobacteriales</taxon>
        <taxon>Methanobacteriaceae</taxon>
        <taxon>Methanobacterium</taxon>
    </lineage>
</organism>
<evidence type="ECO:0000256" key="1">
    <source>
        <dbReference type="SAM" id="Phobius"/>
    </source>
</evidence>
<sequence length="79" mass="8882">MFTNKKVSWYAILPDFLVFLFPLAGGIMLFNGFNWSIFLLIIPIVILSLGGNAFIRSLTCKHCKQRELGCPAAELFGEK</sequence>
<keyword evidence="1" id="KW-0472">Membrane</keyword>
<keyword evidence="3" id="KW-1185">Reference proteome</keyword>
<name>K2REG3_METFP</name>
<feature type="transmembrane region" description="Helical" evidence="1">
    <location>
        <begin position="35"/>
        <end position="55"/>
    </location>
</feature>